<keyword evidence="3" id="KW-1185">Reference proteome</keyword>
<keyword evidence="1" id="KW-0812">Transmembrane</keyword>
<dbReference type="EMBL" id="JACEIK010002008">
    <property type="protein sequence ID" value="MCD9558399.1"/>
    <property type="molecule type" value="Genomic_DNA"/>
</dbReference>
<feature type="transmembrane region" description="Helical" evidence="1">
    <location>
        <begin position="70"/>
        <end position="88"/>
    </location>
</feature>
<accession>A0ABS8UHM4</accession>
<gene>
    <name evidence="2" type="ORF">HAX54_015754</name>
</gene>
<name>A0ABS8UHM4_DATST</name>
<comment type="caution">
    <text evidence="2">The sequence shown here is derived from an EMBL/GenBank/DDBJ whole genome shotgun (WGS) entry which is preliminary data.</text>
</comment>
<dbReference type="PANTHER" id="PTHR11439:SF470">
    <property type="entry name" value="CYSTEINE-RICH RLK (RECEPTOR-LIKE PROTEIN KINASE) 8"/>
    <property type="match status" value="1"/>
</dbReference>
<evidence type="ECO:0000313" key="2">
    <source>
        <dbReference type="EMBL" id="MCD9558399.1"/>
    </source>
</evidence>
<keyword evidence="1" id="KW-1133">Transmembrane helix</keyword>
<keyword evidence="1" id="KW-0472">Membrane</keyword>
<dbReference type="Proteomes" id="UP000823775">
    <property type="component" value="Unassembled WGS sequence"/>
</dbReference>
<dbReference type="PANTHER" id="PTHR11439">
    <property type="entry name" value="GAG-POL-RELATED RETROTRANSPOSON"/>
    <property type="match status" value="1"/>
</dbReference>
<protein>
    <submittedName>
        <fullName evidence="2">Uncharacterized protein</fullName>
    </submittedName>
</protein>
<evidence type="ECO:0000313" key="3">
    <source>
        <dbReference type="Proteomes" id="UP000823775"/>
    </source>
</evidence>
<organism evidence="2 3">
    <name type="scientific">Datura stramonium</name>
    <name type="common">Jimsonweed</name>
    <name type="synonym">Common thornapple</name>
    <dbReference type="NCBI Taxonomy" id="4076"/>
    <lineage>
        <taxon>Eukaryota</taxon>
        <taxon>Viridiplantae</taxon>
        <taxon>Streptophyta</taxon>
        <taxon>Embryophyta</taxon>
        <taxon>Tracheophyta</taxon>
        <taxon>Spermatophyta</taxon>
        <taxon>Magnoliopsida</taxon>
        <taxon>eudicotyledons</taxon>
        <taxon>Gunneridae</taxon>
        <taxon>Pentapetalae</taxon>
        <taxon>asterids</taxon>
        <taxon>lamiids</taxon>
        <taxon>Solanales</taxon>
        <taxon>Solanaceae</taxon>
        <taxon>Solanoideae</taxon>
        <taxon>Datureae</taxon>
        <taxon>Datura</taxon>
    </lineage>
</organism>
<reference evidence="2 3" key="1">
    <citation type="journal article" date="2021" name="BMC Genomics">
        <title>Datura genome reveals duplications of psychoactive alkaloid biosynthetic genes and high mutation rate following tissue culture.</title>
        <authorList>
            <person name="Rajewski A."/>
            <person name="Carter-House D."/>
            <person name="Stajich J."/>
            <person name="Litt A."/>
        </authorList>
    </citation>
    <scope>NUCLEOTIDE SEQUENCE [LARGE SCALE GENOMIC DNA]</scope>
    <source>
        <strain evidence="2">AR-01</strain>
    </source>
</reference>
<proteinExistence type="predicted"/>
<evidence type="ECO:0000256" key="1">
    <source>
        <dbReference type="SAM" id="Phobius"/>
    </source>
</evidence>
<sequence>MRPDISYCFVVQYFSQFLCCPHLSHLEVDLHVLRYLVCYFSLVIFLNDTNDFSVTGFCDSDWLVVHRLEGLLWVSIYFWISTYFWVALHSFGNLKNYYCLLFD</sequence>